<proteinExistence type="predicted"/>
<protein>
    <submittedName>
        <fullName evidence="2">Uncharacterized protein</fullName>
    </submittedName>
</protein>
<feature type="region of interest" description="Disordered" evidence="1">
    <location>
        <begin position="40"/>
        <end position="60"/>
    </location>
</feature>
<evidence type="ECO:0000256" key="1">
    <source>
        <dbReference type="SAM" id="MobiDB-lite"/>
    </source>
</evidence>
<accession>A0A7M5V8G9</accession>
<evidence type="ECO:0000313" key="2">
    <source>
        <dbReference type="EnsemblMetazoa" id="CLYHEMP005340.1"/>
    </source>
</evidence>
<dbReference type="AlphaFoldDB" id="A0A7M5V8G9"/>
<reference evidence="2" key="1">
    <citation type="submission" date="2021-01" db="UniProtKB">
        <authorList>
            <consortium name="EnsemblMetazoa"/>
        </authorList>
    </citation>
    <scope>IDENTIFICATION</scope>
</reference>
<keyword evidence="3" id="KW-1185">Reference proteome</keyword>
<evidence type="ECO:0000313" key="3">
    <source>
        <dbReference type="Proteomes" id="UP000594262"/>
    </source>
</evidence>
<sequence>FLAQICPPKIFFKNRAPSLFRHCHFVSLCKKLKKTNEPIPRKACNRRTDNGQIKGPPGRSNKDGYSGFEYTGKYFPIFYGGHFSFIENFHILACVLKFDEARQKLRQKTINIHIRYPGSLTTSSGTVRYNPTTTDWFVIFGLNNSVRRQGRMTGDIVPRIEINIYHGCLRPYLGTSRFIEIDSKNYPTNNQLQLIYPYSESPLQDRKSMLCQSKTYGSLLVIFLSQHGNTLDTTNFIIDIVKYNETEISHFKRIEVKLKRRLFSQQLYFNSTKNIFYIFNVGYSTQSVVAFDFDGEILFKHALPNGVKIERVHHIENSLFMDRTTIPARILKISEDRVDIVAIRMNFEMLVNSPEKYTYSFINHLGNRFIEINQKVGQNRNYNKIISRLYNFHTGEELYENQRDSNRPFYWYNWNMRDIAYVDIRTRQEVVGNRIRQVDDKVLQFQKTQINSDINLKHLARMTCMESLSCEYMSQRLPNCLKRYVGIDM</sequence>
<name>A0A7M5V8G9_9CNID</name>
<dbReference type="Proteomes" id="UP000594262">
    <property type="component" value="Unplaced"/>
</dbReference>
<organism evidence="2 3">
    <name type="scientific">Clytia hemisphaerica</name>
    <dbReference type="NCBI Taxonomy" id="252671"/>
    <lineage>
        <taxon>Eukaryota</taxon>
        <taxon>Metazoa</taxon>
        <taxon>Cnidaria</taxon>
        <taxon>Hydrozoa</taxon>
        <taxon>Hydroidolina</taxon>
        <taxon>Leptothecata</taxon>
        <taxon>Obeliida</taxon>
        <taxon>Clytiidae</taxon>
        <taxon>Clytia</taxon>
    </lineage>
</organism>
<dbReference type="EnsemblMetazoa" id="CLYHEMT005340.1">
    <property type="protein sequence ID" value="CLYHEMP005340.1"/>
    <property type="gene ID" value="CLYHEMG005340"/>
</dbReference>